<reference evidence="6 7" key="1">
    <citation type="journal article" date="2018" name="Sci. Rep.">
        <title>Characterisation of pathogen-specific regions and novel effector candidates in Fusarium oxysporum f. sp. cepae.</title>
        <authorList>
            <person name="Armitage A.D."/>
            <person name="Taylor A."/>
            <person name="Sobczyk M.K."/>
            <person name="Baxter L."/>
            <person name="Greenfield B.P."/>
            <person name="Bates H.J."/>
            <person name="Wilson F."/>
            <person name="Jackson A.C."/>
            <person name="Ott S."/>
            <person name="Harrison R.J."/>
            <person name="Clarkson J.P."/>
        </authorList>
    </citation>
    <scope>NUCLEOTIDE SEQUENCE [LARGE SCALE GENOMIC DNA]</scope>
    <source>
        <strain evidence="6 7">Fo_A28</strain>
    </source>
</reference>
<protein>
    <recommendedName>
        <fullName evidence="8">Insecticidal toxin complex protein</fullName>
    </recommendedName>
</protein>
<feature type="region of interest" description="Disordered" evidence="2">
    <location>
        <begin position="2015"/>
        <end position="2063"/>
    </location>
</feature>
<dbReference type="VEuPathDB" id="FungiDB:HZS61_006747"/>
<feature type="compositionally biased region" description="Low complexity" evidence="2">
    <location>
        <begin position="1348"/>
        <end position="1362"/>
    </location>
</feature>
<dbReference type="Proteomes" id="UP000285860">
    <property type="component" value="Unassembled WGS sequence"/>
</dbReference>
<feature type="region of interest" description="Disordered" evidence="2">
    <location>
        <begin position="25"/>
        <end position="46"/>
    </location>
</feature>
<dbReference type="VEuPathDB" id="FungiDB:FOXG_22741"/>
<evidence type="ECO:0000259" key="5">
    <source>
        <dbReference type="Pfam" id="PF20220"/>
    </source>
</evidence>
<feature type="compositionally biased region" description="Pro residues" evidence="2">
    <location>
        <begin position="2026"/>
        <end position="2061"/>
    </location>
</feature>
<feature type="region of interest" description="Disordered" evidence="2">
    <location>
        <begin position="1333"/>
        <end position="1365"/>
    </location>
</feature>
<keyword evidence="1" id="KW-0175">Coiled coil</keyword>
<dbReference type="VEuPathDB" id="FungiDB:FOC1_g10007754"/>
<feature type="region of interest" description="Disordered" evidence="2">
    <location>
        <begin position="93"/>
        <end position="116"/>
    </location>
</feature>
<evidence type="ECO:0000313" key="6">
    <source>
        <dbReference type="EMBL" id="RKK91138.1"/>
    </source>
</evidence>
<dbReference type="InterPro" id="IPR041079">
    <property type="entry name" value="Neuraminidase-like"/>
</dbReference>
<dbReference type="VEuPathDB" id="FungiDB:FOZG_13299"/>
<organism evidence="6 7">
    <name type="scientific">Fusarium oxysporum</name>
    <name type="common">Fusarium vascular wilt</name>
    <dbReference type="NCBI Taxonomy" id="5507"/>
    <lineage>
        <taxon>Eukaryota</taxon>
        <taxon>Fungi</taxon>
        <taxon>Dikarya</taxon>
        <taxon>Ascomycota</taxon>
        <taxon>Pezizomycotina</taxon>
        <taxon>Sordariomycetes</taxon>
        <taxon>Hypocreomycetidae</taxon>
        <taxon>Hypocreales</taxon>
        <taxon>Nectriaceae</taxon>
        <taxon>Fusarium</taxon>
        <taxon>Fusarium oxysporum species complex</taxon>
    </lineage>
</organism>
<dbReference type="EMBL" id="MRCY01000239">
    <property type="protein sequence ID" value="RKK91138.1"/>
    <property type="molecule type" value="Genomic_DNA"/>
</dbReference>
<accession>A0A420PF34</accession>
<comment type="caution">
    <text evidence="6">The sequence shown here is derived from an EMBL/GenBank/DDBJ whole genome shotgun (WGS) entry which is preliminary data.</text>
</comment>
<gene>
    <name evidence="6" type="ORF">BFJ68_g16266</name>
</gene>
<sequence>MRARGTGIMTKPSMLQEAAISTMENHLRASRGDHEGTSSATSPRETEVIRSLAPFFAGHERIVFGMLGNLTPDTDLRDLALAHGLSDLADFAAPNANTDEPKTLAAGDRTSSASPGHKEAVAFRRELFQIEPTGVVQRMVIDDEVGSFPSDKVRQSVVKFMENQSRSFDISRTSVHVALRNANAFAGIPADQHSEVSDAVKGLQTAQAIAVHPETIKPLREAGLSTAFAVSSMSEKGFVESLSGKVDADVAKAIHLRANNSRIRNDHALVSLLQTTRGTGIAALDGNVNLEDRKKMLASKLNRAVSGRDYYGSGDGQEGADSDIVPKPVVDLEALFGSLDYCECSDCNSVNSPAAYFVEVLQFLRNNNLHWDKNKWRHSGDLGIEGTALNALFARRPDLGNIELTCANTNTVLPYIDLANEVMESFVVHQQKYAEDQNNPKRVTLDVFNVEDEVSSELLAEPQHTNYTAYCILKDAVYPIVNAPYHQALDETRILLEYMGISRYELITTFPAPYVSEDGRDPPSADALKLRDQYSQTLDRIASSEFWKMTQTEYIAITRQSYWSKEFWVIKKKAQITDDEYQSHIRRKPAWVYWGYDNEAEMQANSDTKAGLMFVKAQLLQRAYVTYADLVGLVKTRYINPNMPMGRNRIILESIQFSYKYLRTLVDWERDDNKKFRRLAKFLASWKPWAKRHGVELELCEDDDSTLFLCEPEILCWLKTWFEAVGKLVVLESGDVPLLPIEGHLVLYTEAPVPHLTRPSHSAIPPSTDSLGGEWQDVGYLGRDGKVRKENRVEVAHVSPDGTLCGNDGTRYTASLHSGQSIYIVDPTVTSFQNSEDILQNHILARVLPSTSVVIWNMANPQEDQQPVPIHYLAATETCNIDNVTIQHLDGSQLTVDEWDRTQAFLRLWRRVAWTIDELDRALAGIAQSSASSDTPTDGTSTDVIDDWNQVIDSNSCQCPVCGHANSDCCCKKPDTPDSHDCCDLDGPEPPIYITPETLEQLVSIKQLVDLSGLPLTQLLTLWYGIPIEGDPSLYSKLFLVHNISSIDQVFKATSDGDYLTTPTKISDHLPVILAALRINAETLAAIMKDAQVPDDLTLDTISTLYRYTVLGRLLSVKPILLPRIISICSSPFVDPKTTLEVTQLWQQIRDKGYTLAQMDYLLNNIKDPLKPLGPTMATVLKATKTLMDGIFQINTEHADVSAAETSATITTLLAAKIPLIFDPDVTSAILGLLNGTTAYTTDAPPNLDIKIPDSLKAKLQYVTLTKLTPVRATVTVTGILTAEEMAAAKALSTNSDWATSLARIVKKPSRFFDETLFGIFPDREAAKAVLLLGDVPPPPPPPPPTDPSQTSLPPGTTGSPPVDKSTAGPKSLFFLQGLLPFLRKTLADRLIIDTVSGATSISDPDLRVLLLSKLIKVGSDSKLAIDALRDIAESPPVSQSSFSGYLVPNATGDFTFVAGGFNMEPPPLLIDNQPVRLLHQQEDPSNVWKSDPISLTSGKLYDFTVSGQPASNLQWKTARSPVSNIPKMALLPGHASDSTMDVFTRLYKASLMINIMGITMPEVDYISSNAADFSNVNFNGFTLDTWRRLAAYTTLRDSLPVTNLTLMDFFKWAKKPGKPQNLAGQISAVTTWNKDVVSKLIAKDALNLVDVSTWVNEVHLVELQKAMAVQTKIGVEPDLLFKWSKPLSFFWKEARAVAESIRKTLRARYDVATWEQVAQPLFNTLRCNQQDALIAFLLVQKPLRQWGVRDADSLFEFFLIDVQMGSCLQTSRIKQAISTAQLFVQRCLLALEDDHGVAGFSFDKQRWSWMQNYRVWEANRKVFLWPENWLNPTLRDDKSELFQALESQLLQKDLNPRALQDALKQYLFGVDQVSNLQVIGLVVNQTSSILHIFAKTIAAPYFYFYRRYQSFATGQGNWSPWETMQVDIVTYEDEDEQGKVKNAGSYLLPVIWNGRLLAFLPEFCKKTIPIRVKDNDMSIRESGEKRMFNASTPATYWSIKLAYTEYRNGKWTPKKVSSGEVSRFPDPPPPPPPPPPSPPTREGDSPPPPTPPPPGAPILPPLSSYRFVPKSIGASPDNTIMIGAFNETVSNAIGWFEFDGGQVYVVTSPAQPFTLTTSNNFQFHFQSTSEGTLRMRSYQDDPSTNGELEFMNRDPTVEYVPGKSPQPQITTSSDHLYDFYDPLSRKLLMRSTTAPTVDGVYEFYRNITDLEGLAAAFGNPVKPATPFGAYHELKTPYALYNWEIALHAPMLLVNKLLSIQKFDEALAVAKWVFDPFADRSSPPVPGDLWHFPPFKNVLAENELEKTFAMLEPNTVVEQGNIIGEWRDNPFEPHVVARSRRQAYMKWFAMHYIEILIAYGDWYFMQNTLETIPMAIQLYVQASHLYGRRAQRIPQRGKKKIETYNSLLNQWDSFSNAVVQMELAFPFSQQSDKPLGELHGKQVLANIFGFATSRYFCVPNNPKLDEVRNLIDDRLYKIRHCQDINGIVRQLPLFEPPIDPGLLVQAAAAGLSFASVISDLNSPMGNYRFPLLLQKALELCNELKSFSSIFLSVKEKRDAEALSKLRAVQEVTVAGLVMEMKKQALEDANLTLAALQRSRLAPVSRMKHFIQLLGEDTGKVPSEDADFSELQNRYEPLADNAGFKLTDWESQDIDKANTAALESVAIGEVEALSSFLHMIPTTNISNQPWGFGFMIKWGPASFAQGAAGTARKMRILTDWTSAEGANASRMANFLRQLQDRVHQANNAGHEIKNIDAQIRAQEQKVAIAEQDIKNQQQVMDNAAEVHGFLRDKYTNEALYAWMENGIRSLYYQTYTLAYQLAKKAERAYAFERALDSSQASFVQFGYWDPNRDGLLAAERLYVGLKQLEAAHQADRGHDYEITKHVSLRQLAPLALLQLRASGTCEVALPEVLFDMDFPGHFQRRIRSVALTIPCVVGPYTSLSCTLRLLGSEMRVLPTAGSAADYPRAGGGGSDGGDDLRFRTVTSVPIASIAVSSASNDAGVFELGFRDERYTPFEGAGAISRWRLELPAVVRTWDYGSIADVVMHLRYTSREGGEKLGSAAAGAVADFVKRAEAASRDDGLFVVFDLRSEFATEWSRVVGPPATGASTDPRPLALKGLSDRLPVFTKVQAVEGKAKMVTAEDVWVLLSKGGWVNGVELVDAAGNGTDLPAGPDFGGMAAFLGTGAEVEIGDWVLNLRGTSGQKLTKGLVVVRYIIT</sequence>
<name>A0A420PF34_FUSOX</name>
<dbReference type="InterPro" id="IPR040840">
    <property type="entry name" value="TcA_TcB_BD"/>
</dbReference>
<feature type="domain" description="Neuraminidase-like" evidence="4">
    <location>
        <begin position="1877"/>
        <end position="2022"/>
    </location>
</feature>
<evidence type="ECO:0008006" key="8">
    <source>
        <dbReference type="Google" id="ProtNLM"/>
    </source>
</evidence>
<dbReference type="VEuPathDB" id="FungiDB:FOMG_14688"/>
<evidence type="ECO:0000256" key="2">
    <source>
        <dbReference type="SAM" id="MobiDB-lite"/>
    </source>
</evidence>
<evidence type="ECO:0000313" key="7">
    <source>
        <dbReference type="Proteomes" id="UP000285860"/>
    </source>
</evidence>
<feature type="compositionally biased region" description="Pro residues" evidence="2">
    <location>
        <begin position="1336"/>
        <end position="1347"/>
    </location>
</feature>
<feature type="coiled-coil region" evidence="1">
    <location>
        <begin position="2744"/>
        <end position="2785"/>
    </location>
</feature>
<feature type="domain" description="ABC toxin N-terminal" evidence="5">
    <location>
        <begin position="1725"/>
        <end position="1847"/>
    </location>
</feature>
<proteinExistence type="predicted"/>
<evidence type="ECO:0000256" key="1">
    <source>
        <dbReference type="SAM" id="Coils"/>
    </source>
</evidence>
<feature type="compositionally biased region" description="Basic and acidic residues" evidence="2">
    <location>
        <begin position="25"/>
        <end position="36"/>
    </location>
</feature>
<dbReference type="Pfam" id="PF18413">
    <property type="entry name" value="Neuraminidase"/>
    <property type="match status" value="1"/>
</dbReference>
<evidence type="ECO:0000259" key="3">
    <source>
        <dbReference type="Pfam" id="PF18276"/>
    </source>
</evidence>
<evidence type="ECO:0000259" key="4">
    <source>
        <dbReference type="Pfam" id="PF18413"/>
    </source>
</evidence>
<dbReference type="InterPro" id="IPR046839">
    <property type="entry name" value="ABC_toxin_N"/>
</dbReference>
<dbReference type="Pfam" id="PF18276">
    <property type="entry name" value="TcA_TcB_BD"/>
    <property type="match status" value="1"/>
</dbReference>
<dbReference type="SUPFAM" id="SSF101447">
    <property type="entry name" value="Formin homology 2 domain (FH2 domain)"/>
    <property type="match status" value="1"/>
</dbReference>
<dbReference type="Pfam" id="PF20220">
    <property type="entry name" value="ABC_toxin_N"/>
    <property type="match status" value="1"/>
</dbReference>
<feature type="domain" description="Tc toxin complex TcA C-terminal TcB-binding" evidence="3">
    <location>
        <begin position="2757"/>
        <end position="3052"/>
    </location>
</feature>